<feature type="compositionally biased region" description="Low complexity" evidence="1">
    <location>
        <begin position="90"/>
        <end position="99"/>
    </location>
</feature>
<dbReference type="RefSeq" id="XP_062763546.1">
    <property type="nucleotide sequence ID" value="XM_062906391.1"/>
</dbReference>
<comment type="caution">
    <text evidence="2">The sequence shown here is derived from an EMBL/GenBank/DDBJ whole genome shotgun (WGS) entry which is preliminary data.</text>
</comment>
<feature type="compositionally biased region" description="Polar residues" evidence="1">
    <location>
        <begin position="64"/>
        <end position="88"/>
    </location>
</feature>
<feature type="region of interest" description="Disordered" evidence="1">
    <location>
        <begin position="120"/>
        <end position="150"/>
    </location>
</feature>
<evidence type="ECO:0000313" key="2">
    <source>
        <dbReference type="EMBL" id="KAK4663580.1"/>
    </source>
</evidence>
<keyword evidence="3" id="KW-1185">Reference proteome</keyword>
<proteinExistence type="predicted"/>
<dbReference type="Proteomes" id="UP001326199">
    <property type="component" value="Unassembled WGS sequence"/>
</dbReference>
<reference evidence="2 3" key="1">
    <citation type="journal article" date="2023" name="bioRxiv">
        <title>High-quality genome assemblies of four members of thePodospora anserinaspecies complex.</title>
        <authorList>
            <person name="Ament-Velasquez S.L."/>
            <person name="Vogan A.A."/>
            <person name="Wallerman O."/>
            <person name="Hartmann F."/>
            <person name="Gautier V."/>
            <person name="Silar P."/>
            <person name="Giraud T."/>
            <person name="Johannesson H."/>
        </authorList>
    </citation>
    <scope>NUCLEOTIDE SEQUENCE [LARGE SCALE GENOMIC DNA]</scope>
    <source>
        <strain evidence="2 3">CBS 411.78</strain>
    </source>
</reference>
<feature type="compositionally biased region" description="Low complexity" evidence="1">
    <location>
        <begin position="37"/>
        <end position="47"/>
    </location>
</feature>
<organism evidence="2 3">
    <name type="scientific">Podospora pseudopauciseta</name>
    <dbReference type="NCBI Taxonomy" id="2093780"/>
    <lineage>
        <taxon>Eukaryota</taxon>
        <taxon>Fungi</taxon>
        <taxon>Dikarya</taxon>
        <taxon>Ascomycota</taxon>
        <taxon>Pezizomycotina</taxon>
        <taxon>Sordariomycetes</taxon>
        <taxon>Sordariomycetidae</taxon>
        <taxon>Sordariales</taxon>
        <taxon>Podosporaceae</taxon>
        <taxon>Podospora</taxon>
    </lineage>
</organism>
<evidence type="ECO:0000256" key="1">
    <source>
        <dbReference type="SAM" id="MobiDB-lite"/>
    </source>
</evidence>
<name>A0ABR0H6C9_9PEZI</name>
<accession>A0ABR0H6C9</accession>
<protein>
    <submittedName>
        <fullName evidence="2">Uncharacterized protein</fullName>
    </submittedName>
</protein>
<evidence type="ECO:0000313" key="3">
    <source>
        <dbReference type="Proteomes" id="UP001326199"/>
    </source>
</evidence>
<sequence>MNFSNPSRIRHLYSTSPLRGLLTDQVRYKAMDPPPSSQQLTSSTASTSDHKNINKLSHLKPTPAFTQLTSHRLHTSPTSPLPSQNIFQLSKMSGSDSSSTKWDDILKHGSALSIVRPDVVFTPYGGGSSSGSSSGGSSSNSSGGSSSGGK</sequence>
<feature type="compositionally biased region" description="Low complexity" evidence="1">
    <location>
        <begin position="130"/>
        <end position="144"/>
    </location>
</feature>
<dbReference type="EMBL" id="JAFFHB010000008">
    <property type="protein sequence ID" value="KAK4663580.1"/>
    <property type="molecule type" value="Genomic_DNA"/>
</dbReference>
<feature type="region of interest" description="Disordered" evidence="1">
    <location>
        <begin position="29"/>
        <end position="102"/>
    </location>
</feature>
<gene>
    <name evidence="2" type="ORF">QC763_0100000</name>
</gene>
<dbReference type="GeneID" id="87926623"/>